<dbReference type="RefSeq" id="WP_065308967.1">
    <property type="nucleotide sequence ID" value="NZ_LOCQ01000058.1"/>
</dbReference>
<evidence type="ECO:0000313" key="2">
    <source>
        <dbReference type="Proteomes" id="UP000092713"/>
    </source>
</evidence>
<dbReference type="OrthoDB" id="8702752at2"/>
<dbReference type="STRING" id="1747903.ASR47_100527"/>
<keyword evidence="2" id="KW-1185">Reference proteome</keyword>
<protein>
    <submittedName>
        <fullName evidence="1">Uncharacterized protein</fullName>
    </submittedName>
</protein>
<comment type="caution">
    <text evidence="1">The sequence shown here is derived from an EMBL/GenBank/DDBJ whole genome shotgun (WGS) entry which is preliminary data.</text>
</comment>
<accession>A0A1A7BZ92</accession>
<evidence type="ECO:0000313" key="1">
    <source>
        <dbReference type="EMBL" id="OBV38074.1"/>
    </source>
</evidence>
<gene>
    <name evidence="1" type="ORF">ASR47_100527</name>
</gene>
<name>A0A1A7BZ92_9BURK</name>
<organism evidence="1 2">
    <name type="scientific">Janthinobacterium psychrotolerans</name>
    <dbReference type="NCBI Taxonomy" id="1747903"/>
    <lineage>
        <taxon>Bacteria</taxon>
        <taxon>Pseudomonadati</taxon>
        <taxon>Pseudomonadota</taxon>
        <taxon>Betaproteobacteria</taxon>
        <taxon>Burkholderiales</taxon>
        <taxon>Oxalobacteraceae</taxon>
        <taxon>Janthinobacterium</taxon>
    </lineage>
</organism>
<proteinExistence type="predicted"/>
<dbReference type="Proteomes" id="UP000092713">
    <property type="component" value="Unassembled WGS sequence"/>
</dbReference>
<sequence>MGANKKPRKRYVQKPAVLPAGLRKDIAFEMPGFQASEAMGKGHFQEQHVYDLLSNADLTRRTAPDGHEILPVAQAMVEAIAEIQARAKRTGTFGVNGDEMRLLRDGIGKTMVFLRSVSNFDISRASLAAIREFNKTGVLRV</sequence>
<dbReference type="EMBL" id="LOCQ01000058">
    <property type="protein sequence ID" value="OBV38074.1"/>
    <property type="molecule type" value="Genomic_DNA"/>
</dbReference>
<reference evidence="1 2" key="1">
    <citation type="submission" date="2016-04" db="EMBL/GenBank/DDBJ databases">
        <title>Draft genome sequence of Janthinobacterium psychrotolerans sp. nov., isolated from freshwater sediments in Denmark.</title>
        <authorList>
            <person name="Gong X."/>
            <person name="Skrivergaard S."/>
            <person name="Korsgaard B.S."/>
            <person name="Schreiber L."/>
            <person name="Marshall I.P."/>
            <person name="Finster K."/>
            <person name="Schramm A."/>
        </authorList>
    </citation>
    <scope>NUCLEOTIDE SEQUENCE [LARGE SCALE GENOMIC DNA]</scope>
    <source>
        <strain evidence="1 2">S3-2</strain>
    </source>
</reference>
<dbReference type="AlphaFoldDB" id="A0A1A7BZ92"/>